<gene>
    <name evidence="1" type="ORF">PCHDK_000382200</name>
</gene>
<organism evidence="1 2">
    <name type="scientific">Plasmodium chabaudi adami</name>
    <dbReference type="NCBI Taxonomy" id="5826"/>
    <lineage>
        <taxon>Eukaryota</taxon>
        <taxon>Sar</taxon>
        <taxon>Alveolata</taxon>
        <taxon>Apicomplexa</taxon>
        <taxon>Aconoidasida</taxon>
        <taxon>Haemosporida</taxon>
        <taxon>Plasmodiidae</taxon>
        <taxon>Plasmodium</taxon>
        <taxon>Plasmodium (Vinckeia)</taxon>
    </lineage>
</organism>
<protein>
    <submittedName>
        <fullName evidence="1">Uncharacterized protein</fullName>
    </submittedName>
</protein>
<evidence type="ECO:0000313" key="2">
    <source>
        <dbReference type="Proteomes" id="UP000195879"/>
    </source>
</evidence>
<reference evidence="1 2" key="1">
    <citation type="submission" date="2016-08" db="EMBL/GenBank/DDBJ databases">
        <authorList>
            <consortium name="Pathogen Informatics"/>
        </authorList>
    </citation>
    <scope>NUCLEOTIDE SEQUENCE [LARGE SCALE GENOMIC DNA]</scope>
    <source>
        <strain evidence="1 2">DK</strain>
    </source>
</reference>
<dbReference type="AlphaFoldDB" id="A0A1D3LLR6"/>
<dbReference type="Proteomes" id="UP000195879">
    <property type="component" value="Chromosome 13"/>
</dbReference>
<dbReference type="EMBL" id="LT608207">
    <property type="protein sequence ID" value="SCM12383.1"/>
    <property type="molecule type" value="Genomic_DNA"/>
</dbReference>
<sequence length="25" mass="2992">MVLYESYIALNKHIKKDDVKNLSRI</sequence>
<name>A0A1D3LLR6_PLACE</name>
<evidence type="ECO:0000313" key="1">
    <source>
        <dbReference type="EMBL" id="SCM12383.1"/>
    </source>
</evidence>
<proteinExistence type="predicted"/>
<accession>A0A1D3LLR6</accession>